<protein>
    <submittedName>
        <fullName evidence="3">Diaminopimelate epimerase</fullName>
    </submittedName>
</protein>
<accession>A0A2S2QKM8</accession>
<reference evidence="3" key="1">
    <citation type="submission" date="2018-04" db="EMBL/GenBank/DDBJ databases">
        <title>Transcriptome assembly of Sipha flava.</title>
        <authorList>
            <person name="Scully E.D."/>
            <person name="Geib S.M."/>
            <person name="Palmer N.A."/>
            <person name="Koch K."/>
            <person name="Bradshaw J."/>
            <person name="Heng-Moss T."/>
            <person name="Sarath G."/>
        </authorList>
    </citation>
    <scope>NUCLEOTIDE SEQUENCE</scope>
</reference>
<dbReference type="EMBL" id="GGMS01009065">
    <property type="protein sequence ID" value="MBY78268.1"/>
    <property type="molecule type" value="Transcribed_RNA"/>
</dbReference>
<dbReference type="InterPro" id="IPR001653">
    <property type="entry name" value="DAP_epimerase_DapF"/>
</dbReference>
<evidence type="ECO:0000313" key="3">
    <source>
        <dbReference type="EMBL" id="MBY78268.1"/>
    </source>
</evidence>
<dbReference type="SUPFAM" id="SSF54506">
    <property type="entry name" value="Diaminopimelate epimerase-like"/>
    <property type="match status" value="1"/>
</dbReference>
<comment type="similarity">
    <text evidence="1">Belongs to the diaminopimelate epimerase family.</text>
</comment>
<dbReference type="GO" id="GO:0008837">
    <property type="term" value="F:diaminopimelate epimerase activity"/>
    <property type="evidence" value="ECO:0007669"/>
    <property type="project" value="InterPro"/>
</dbReference>
<dbReference type="NCBIfam" id="TIGR00652">
    <property type="entry name" value="DapF"/>
    <property type="match status" value="1"/>
</dbReference>
<dbReference type="PANTHER" id="PTHR31689:SF0">
    <property type="entry name" value="DIAMINOPIMELATE EPIMERASE"/>
    <property type="match status" value="1"/>
</dbReference>
<dbReference type="AlphaFoldDB" id="A0A2S2QKM8"/>
<name>A0A2S2QKM8_9HEMI</name>
<proteinExistence type="inferred from homology"/>
<organism evidence="3">
    <name type="scientific">Sipha flava</name>
    <name type="common">yellow sugarcane aphid</name>
    <dbReference type="NCBI Taxonomy" id="143950"/>
    <lineage>
        <taxon>Eukaryota</taxon>
        <taxon>Metazoa</taxon>
        <taxon>Ecdysozoa</taxon>
        <taxon>Arthropoda</taxon>
        <taxon>Hexapoda</taxon>
        <taxon>Insecta</taxon>
        <taxon>Pterygota</taxon>
        <taxon>Neoptera</taxon>
        <taxon>Paraneoptera</taxon>
        <taxon>Hemiptera</taxon>
        <taxon>Sternorrhyncha</taxon>
        <taxon>Aphidomorpha</taxon>
        <taxon>Aphidoidea</taxon>
        <taxon>Aphididae</taxon>
        <taxon>Sipha</taxon>
    </lineage>
</organism>
<evidence type="ECO:0000256" key="1">
    <source>
        <dbReference type="ARBA" id="ARBA00010219"/>
    </source>
</evidence>
<dbReference type="GO" id="GO:0005829">
    <property type="term" value="C:cytosol"/>
    <property type="evidence" value="ECO:0007669"/>
    <property type="project" value="TreeGrafter"/>
</dbReference>
<sequence length="132" mass="14581">MNSKKIFFGAVSLGNPHCVITVDNISKVNVKKIGSYLESHSFFPNKVNVGFMQIVNRNFILLRVFERDVGETRSCGSGACAAVSIGIKQKKLSSPVKVQLLGGDMVIKFDIKENIIYMIGPAKKIYDGVIHY</sequence>
<evidence type="ECO:0000256" key="2">
    <source>
        <dbReference type="ARBA" id="ARBA00023235"/>
    </source>
</evidence>
<keyword evidence="2" id="KW-0413">Isomerase</keyword>
<dbReference type="Pfam" id="PF01678">
    <property type="entry name" value="DAP_epimerase"/>
    <property type="match status" value="1"/>
</dbReference>
<dbReference type="Gene3D" id="3.10.310.10">
    <property type="entry name" value="Diaminopimelate Epimerase, Chain A, domain 1"/>
    <property type="match status" value="1"/>
</dbReference>
<gene>
    <name evidence="3" type="primary">dapF</name>
    <name evidence="3" type="ORF">g.183859</name>
</gene>
<dbReference type="GO" id="GO:0009089">
    <property type="term" value="P:lysine biosynthetic process via diaminopimelate"/>
    <property type="evidence" value="ECO:0007669"/>
    <property type="project" value="InterPro"/>
</dbReference>
<dbReference type="PANTHER" id="PTHR31689">
    <property type="entry name" value="DIAMINOPIMELATE EPIMERASE, CHLOROPLASTIC"/>
    <property type="match status" value="1"/>
</dbReference>